<sequence>MDFGSSDVSLWKNSLSAYPTRIQSLNKPNLVSLDDFYRIELPSLINQRNPDPHITTPELSKLMQWKLSRGKWRPRLLDFVSSLDESLVKSASQKAFESLPDVSKAVSALTVLKGVGPATASAVLAAYAPGVAPFMSDEAMEAVLGNSKDYTLKQYLLFVDKLQTKSKTPRRLTRPETSRERENVDLGTCHLHQCLYNTTTAKNSALMTVMSSNDIKYRRIPRISHLPQKHDDYEPLELGFNGASFSGAVFNLSTTIVGAGIMALPSTVKQLGLIPGIIMILMGAALTETSIDMILRFGRASKTATYSGVVADSFGGFWRTLLQICIVINNLGMLIVYMIIIGDVLSGTWSDGVRHSGVMEEWFDQHWWTTRCPLLLFTTVFVFAPLISFKHVDSLRYTSALAVGLAIVFVAITAGVAVVKLTEGTIGMPRLMPEVVDQTSFWKLFTTVPIIVTAYICHHNVITLSSESAYPSCKVNCLLWFKLPECLDGWTSMCHLVHPIENELKDHTHMKSIVRTSLTLCSSVYIATSFFGVLLFGDTTLDDVLANFDGDLGVPYSSLLDDVVRVSYGVHLMLVFPIVFFSLRLNLDELLFPFATPIAYDNRRFFLMTSALMGFIFLGANFVPNIWDAFQFTGATAAIAVGFIFPAAIALRDMHGIATKNDRRASWVLILLAVSSSTAAICSDIYSIFTSDTGIKS</sequence>
<keyword evidence="10" id="KW-1185">Reference proteome</keyword>
<comment type="caution">
    <text evidence="9">The sequence shown here is derived from an EMBL/GenBank/DDBJ whole genome shotgun (WGS) entry which is preliminary data.</text>
</comment>
<feature type="transmembrane region" description="Helical" evidence="7">
    <location>
        <begin position="368"/>
        <end position="389"/>
    </location>
</feature>
<feature type="transmembrane region" description="Helical" evidence="7">
    <location>
        <begin position="401"/>
        <end position="421"/>
    </location>
</feature>
<dbReference type="GO" id="GO:0015179">
    <property type="term" value="F:L-amino acid transmembrane transporter activity"/>
    <property type="evidence" value="ECO:0007669"/>
    <property type="project" value="TreeGrafter"/>
</dbReference>
<feature type="transmembrane region" description="Helical" evidence="7">
    <location>
        <begin position="273"/>
        <end position="295"/>
    </location>
</feature>
<evidence type="ECO:0000256" key="3">
    <source>
        <dbReference type="ARBA" id="ARBA00022692"/>
    </source>
</evidence>
<reference evidence="9" key="1">
    <citation type="journal article" date="2023" name="Mol. Ecol. Resour.">
        <title>Chromosome-level genome assembly of a triploid poplar Populus alba 'Berolinensis'.</title>
        <authorList>
            <person name="Chen S."/>
            <person name="Yu Y."/>
            <person name="Wang X."/>
            <person name="Wang S."/>
            <person name="Zhang T."/>
            <person name="Zhou Y."/>
            <person name="He R."/>
            <person name="Meng N."/>
            <person name="Wang Y."/>
            <person name="Liu W."/>
            <person name="Liu Z."/>
            <person name="Liu J."/>
            <person name="Guo Q."/>
            <person name="Huang H."/>
            <person name="Sederoff R.R."/>
            <person name="Wang G."/>
            <person name="Qu G."/>
            <person name="Chen S."/>
        </authorList>
    </citation>
    <scope>NUCLEOTIDE SEQUENCE</scope>
    <source>
        <strain evidence="9">SC-2020</strain>
    </source>
</reference>
<name>A0AAD6WCA5_9ROSI</name>
<accession>A0AAD6WCA5</accession>
<evidence type="ECO:0000256" key="4">
    <source>
        <dbReference type="ARBA" id="ARBA00022970"/>
    </source>
</evidence>
<evidence type="ECO:0000256" key="2">
    <source>
        <dbReference type="ARBA" id="ARBA00022448"/>
    </source>
</evidence>
<gene>
    <name evidence="9" type="ORF">NC653_006203</name>
</gene>
<evidence type="ECO:0000259" key="8">
    <source>
        <dbReference type="Pfam" id="PF01490"/>
    </source>
</evidence>
<dbReference type="Pfam" id="PF01490">
    <property type="entry name" value="Aa_trans"/>
    <property type="match status" value="2"/>
</dbReference>
<organism evidence="9 10">
    <name type="scientific">Populus alba x Populus x berolinensis</name>
    <dbReference type="NCBI Taxonomy" id="444605"/>
    <lineage>
        <taxon>Eukaryota</taxon>
        <taxon>Viridiplantae</taxon>
        <taxon>Streptophyta</taxon>
        <taxon>Embryophyta</taxon>
        <taxon>Tracheophyta</taxon>
        <taxon>Spermatophyta</taxon>
        <taxon>Magnoliopsida</taxon>
        <taxon>eudicotyledons</taxon>
        <taxon>Gunneridae</taxon>
        <taxon>Pentapetalae</taxon>
        <taxon>rosids</taxon>
        <taxon>fabids</taxon>
        <taxon>Malpighiales</taxon>
        <taxon>Salicaceae</taxon>
        <taxon>Saliceae</taxon>
        <taxon>Populus</taxon>
    </lineage>
</organism>
<dbReference type="AlphaFoldDB" id="A0AAD6WCA5"/>
<dbReference type="EMBL" id="JAQIZT010000002">
    <property type="protein sequence ID" value="KAJ7007072.1"/>
    <property type="molecule type" value="Genomic_DNA"/>
</dbReference>
<dbReference type="PANTHER" id="PTHR22950:SF686">
    <property type="entry name" value="AMINO ACID TRANSPORTER AVT6A-LIKE"/>
    <property type="match status" value="1"/>
</dbReference>
<dbReference type="PANTHER" id="PTHR22950">
    <property type="entry name" value="AMINO ACID TRANSPORTER"/>
    <property type="match status" value="1"/>
</dbReference>
<keyword evidence="5 7" id="KW-1133">Transmembrane helix</keyword>
<feature type="transmembrane region" description="Helical" evidence="7">
    <location>
        <begin position="605"/>
        <end position="623"/>
    </location>
</feature>
<feature type="transmembrane region" description="Helical" evidence="7">
    <location>
        <begin position="629"/>
        <end position="651"/>
    </location>
</feature>
<keyword evidence="3 7" id="KW-0812">Transmembrane</keyword>
<feature type="transmembrane region" description="Helical" evidence="7">
    <location>
        <begin position="316"/>
        <end position="340"/>
    </location>
</feature>
<dbReference type="GO" id="GO:0031090">
    <property type="term" value="C:organelle membrane"/>
    <property type="evidence" value="ECO:0007669"/>
    <property type="project" value="UniProtKB-ARBA"/>
</dbReference>
<protein>
    <recommendedName>
        <fullName evidence="8">Amino acid transporter transmembrane domain-containing protein</fullName>
    </recommendedName>
</protein>
<feature type="domain" description="Amino acid transporter transmembrane" evidence="8">
    <location>
        <begin position="243"/>
        <end position="473"/>
    </location>
</feature>
<evidence type="ECO:0000256" key="5">
    <source>
        <dbReference type="ARBA" id="ARBA00022989"/>
    </source>
</evidence>
<feature type="transmembrane region" description="Helical" evidence="7">
    <location>
        <begin position="566"/>
        <end position="585"/>
    </location>
</feature>
<evidence type="ECO:0000256" key="6">
    <source>
        <dbReference type="ARBA" id="ARBA00023136"/>
    </source>
</evidence>
<keyword evidence="2" id="KW-0813">Transport</keyword>
<evidence type="ECO:0000256" key="7">
    <source>
        <dbReference type="SAM" id="Phobius"/>
    </source>
</evidence>
<dbReference type="Proteomes" id="UP001164929">
    <property type="component" value="Chromosome 2"/>
</dbReference>
<keyword evidence="6 7" id="KW-0472">Membrane</keyword>
<evidence type="ECO:0000313" key="10">
    <source>
        <dbReference type="Proteomes" id="UP001164929"/>
    </source>
</evidence>
<keyword evidence="4" id="KW-0029">Amino-acid transport</keyword>
<evidence type="ECO:0000256" key="1">
    <source>
        <dbReference type="ARBA" id="ARBA00004141"/>
    </source>
</evidence>
<feature type="transmembrane region" description="Helical" evidence="7">
    <location>
        <begin position="667"/>
        <end position="689"/>
    </location>
</feature>
<proteinExistence type="predicted"/>
<feature type="domain" description="Amino acid transporter transmembrane" evidence="8">
    <location>
        <begin position="495"/>
        <end position="665"/>
    </location>
</feature>
<feature type="transmembrane region" description="Helical" evidence="7">
    <location>
        <begin position="518"/>
        <end position="537"/>
    </location>
</feature>
<comment type="subcellular location">
    <subcellularLocation>
        <location evidence="1">Membrane</location>
        <topology evidence="1">Multi-pass membrane protein</topology>
    </subcellularLocation>
</comment>
<dbReference type="InterPro" id="IPR013057">
    <property type="entry name" value="AA_transpt_TM"/>
</dbReference>
<evidence type="ECO:0000313" key="9">
    <source>
        <dbReference type="EMBL" id="KAJ7007072.1"/>
    </source>
</evidence>